<gene>
    <name evidence="2" type="ORF">Ani05nite_70090</name>
</gene>
<keyword evidence="3" id="KW-1185">Reference proteome</keyword>
<dbReference type="Pfam" id="PF14417">
    <property type="entry name" value="MEDS"/>
    <property type="match status" value="1"/>
</dbReference>
<dbReference type="InterPro" id="IPR058548">
    <property type="entry name" value="MlaB-like_STAS"/>
</dbReference>
<dbReference type="AlphaFoldDB" id="A0A919JQH6"/>
<dbReference type="Gene3D" id="3.30.750.24">
    <property type="entry name" value="STAS domain"/>
    <property type="match status" value="1"/>
</dbReference>
<evidence type="ECO:0000259" key="1">
    <source>
        <dbReference type="PROSITE" id="PS50801"/>
    </source>
</evidence>
<organism evidence="2 3">
    <name type="scientific">Actinoplanes nipponensis</name>
    <dbReference type="NCBI Taxonomy" id="135950"/>
    <lineage>
        <taxon>Bacteria</taxon>
        <taxon>Bacillati</taxon>
        <taxon>Actinomycetota</taxon>
        <taxon>Actinomycetes</taxon>
        <taxon>Micromonosporales</taxon>
        <taxon>Micromonosporaceae</taxon>
        <taxon>Actinoplanes</taxon>
    </lineage>
</organism>
<dbReference type="RefSeq" id="WP_203775566.1">
    <property type="nucleotide sequence ID" value="NZ_BOMQ01000085.1"/>
</dbReference>
<sequence length="285" mass="30855">MVATTPVDRLTPGDHACLTFTDPEERLDILAAFVAAGQARNERIICFTDAPDADGLRAELLDRGLEAGGELTVAGSDRLWGSGTGPDAGTMVELLARELAQADRDGRAGLRITADMCWAARPQANAEQLLVFESEVGRLFAAGRLTAICQYDRESFDPVTLAYAARVHPRTVAATVYHEDPVLRICRQHVPPGVRVAGELDYARADVLSDALAEAVRLDHDVHLNLNHLRFIDAGAAAVILRTAAHLPESRRMIVVCPEPIERTLTVAGAAEVPTLRMLVRNGER</sequence>
<dbReference type="EMBL" id="BOMQ01000085">
    <property type="protein sequence ID" value="GIE53475.1"/>
    <property type="molecule type" value="Genomic_DNA"/>
</dbReference>
<dbReference type="PROSITE" id="PS50801">
    <property type="entry name" value="STAS"/>
    <property type="match status" value="1"/>
</dbReference>
<dbReference type="InterPro" id="IPR036513">
    <property type="entry name" value="STAS_dom_sf"/>
</dbReference>
<evidence type="ECO:0000313" key="2">
    <source>
        <dbReference type="EMBL" id="GIE53475.1"/>
    </source>
</evidence>
<dbReference type="Proteomes" id="UP000647172">
    <property type="component" value="Unassembled WGS sequence"/>
</dbReference>
<dbReference type="InterPro" id="IPR002645">
    <property type="entry name" value="STAS_dom"/>
</dbReference>
<reference evidence="2" key="1">
    <citation type="submission" date="2021-01" db="EMBL/GenBank/DDBJ databases">
        <title>Whole genome shotgun sequence of Actinoplanes nipponensis NBRC 14063.</title>
        <authorList>
            <person name="Komaki H."/>
            <person name="Tamura T."/>
        </authorList>
    </citation>
    <scope>NUCLEOTIDE SEQUENCE</scope>
    <source>
        <strain evidence="2">NBRC 14063</strain>
    </source>
</reference>
<accession>A0A919JQH6</accession>
<dbReference type="SUPFAM" id="SSF52091">
    <property type="entry name" value="SpoIIaa-like"/>
    <property type="match status" value="1"/>
</dbReference>
<comment type="caution">
    <text evidence="2">The sequence shown here is derived from an EMBL/GenBank/DDBJ whole genome shotgun (WGS) entry which is preliminary data.</text>
</comment>
<proteinExistence type="predicted"/>
<dbReference type="Pfam" id="PF13466">
    <property type="entry name" value="STAS_2"/>
    <property type="match status" value="1"/>
</dbReference>
<protein>
    <recommendedName>
        <fullName evidence="1">STAS domain-containing protein</fullName>
    </recommendedName>
</protein>
<evidence type="ECO:0000313" key="3">
    <source>
        <dbReference type="Proteomes" id="UP000647172"/>
    </source>
</evidence>
<dbReference type="InterPro" id="IPR025847">
    <property type="entry name" value="MEDS_domain"/>
</dbReference>
<name>A0A919JQH6_9ACTN</name>
<feature type="domain" description="STAS" evidence="1">
    <location>
        <begin position="194"/>
        <end position="285"/>
    </location>
</feature>